<dbReference type="InterPro" id="IPR000845">
    <property type="entry name" value="Nucleoside_phosphorylase_d"/>
</dbReference>
<evidence type="ECO:0000313" key="5">
    <source>
        <dbReference type="EMBL" id="VYU20866.1"/>
    </source>
</evidence>
<gene>
    <name evidence="5" type="primary">deoD_2</name>
    <name evidence="5" type="ORF">SRLFYP117_01313</name>
</gene>
<accession>A0A6N3CV53</accession>
<dbReference type="InterPro" id="IPR035994">
    <property type="entry name" value="Nucleoside_phosphorylase_sf"/>
</dbReference>
<evidence type="ECO:0000256" key="1">
    <source>
        <dbReference type="ARBA" id="ARBA00011888"/>
    </source>
</evidence>
<protein>
    <recommendedName>
        <fullName evidence="2">Uridine phosphorylase</fullName>
        <ecNumber evidence="1">2.4.2.3</ecNumber>
    </recommendedName>
</protein>
<keyword evidence="5" id="KW-0808">Transferase</keyword>
<feature type="domain" description="Nucleoside phosphorylase" evidence="4">
    <location>
        <begin position="35"/>
        <end position="229"/>
    </location>
</feature>
<dbReference type="GO" id="GO:0006152">
    <property type="term" value="P:purine nucleoside catabolic process"/>
    <property type="evidence" value="ECO:0007669"/>
    <property type="project" value="TreeGrafter"/>
</dbReference>
<dbReference type="CDD" id="cd09007">
    <property type="entry name" value="NP-I_spr0068"/>
    <property type="match status" value="1"/>
</dbReference>
<dbReference type="Pfam" id="PF01048">
    <property type="entry name" value="PNP_UDP_1"/>
    <property type="match status" value="1"/>
</dbReference>
<dbReference type="GO" id="GO:0004731">
    <property type="term" value="F:purine-nucleoside phosphorylase activity"/>
    <property type="evidence" value="ECO:0007669"/>
    <property type="project" value="TreeGrafter"/>
</dbReference>
<reference evidence="5" key="1">
    <citation type="submission" date="2019-11" db="EMBL/GenBank/DDBJ databases">
        <authorList>
            <person name="Feng L."/>
        </authorList>
    </citation>
    <scope>NUCLEOTIDE SEQUENCE</scope>
    <source>
        <strain evidence="5">SrubneriLFYP117</strain>
    </source>
</reference>
<dbReference type="GO" id="GO:0004850">
    <property type="term" value="F:uridine phosphorylase activity"/>
    <property type="evidence" value="ECO:0007669"/>
    <property type="project" value="UniProtKB-EC"/>
</dbReference>
<dbReference type="PANTHER" id="PTHR43691:SF11">
    <property type="entry name" value="FI09636P-RELATED"/>
    <property type="match status" value="1"/>
</dbReference>
<evidence type="ECO:0000259" key="4">
    <source>
        <dbReference type="Pfam" id="PF01048"/>
    </source>
</evidence>
<name>A0A6N3CV53_STROR</name>
<dbReference type="PANTHER" id="PTHR43691">
    <property type="entry name" value="URIDINE PHOSPHORYLASE"/>
    <property type="match status" value="1"/>
</dbReference>
<dbReference type="Gene3D" id="3.40.50.1580">
    <property type="entry name" value="Nucleoside phosphorylase domain"/>
    <property type="match status" value="1"/>
</dbReference>
<dbReference type="EMBL" id="CACRUL010000016">
    <property type="protein sequence ID" value="VYU20866.1"/>
    <property type="molecule type" value="Genomic_DNA"/>
</dbReference>
<comment type="catalytic activity">
    <reaction evidence="3">
        <text>uridine + phosphate = alpha-D-ribose 1-phosphate + uracil</text>
        <dbReference type="Rhea" id="RHEA:24388"/>
        <dbReference type="ChEBI" id="CHEBI:16704"/>
        <dbReference type="ChEBI" id="CHEBI:17568"/>
        <dbReference type="ChEBI" id="CHEBI:43474"/>
        <dbReference type="ChEBI" id="CHEBI:57720"/>
        <dbReference type="EC" id="2.4.2.3"/>
    </reaction>
</comment>
<dbReference type="AlphaFoldDB" id="A0A6N3CV53"/>
<sequence>MKKVHEMLLEEFDANRQAIINPQDLHELIEGFPKVVISCFSRVTFARLLENYEHEVITRTSMANFEVIVYGISIEDQQIAVFNAPVGAASCVGIIEDLIQFGMEKLVLFGTCGVLDQDIEATSIIIPTAALRDEGTSYHYLPASDEVEVNKESLPLFQAFLESHKVSYQKGKVWTTDAPYRETIDKMKRRMEAGAICVDMECSAVAALAAFRDFELCHFFYAADHLSEEKWDIRTLSSHEDLDSKDRIADLAIQFALLWEKAN</sequence>
<dbReference type="SUPFAM" id="SSF53167">
    <property type="entry name" value="Purine and uridine phosphorylases"/>
    <property type="match status" value="1"/>
</dbReference>
<keyword evidence="5" id="KW-0328">Glycosyltransferase</keyword>
<dbReference type="GO" id="GO:0005829">
    <property type="term" value="C:cytosol"/>
    <property type="evidence" value="ECO:0007669"/>
    <property type="project" value="TreeGrafter"/>
</dbReference>
<organism evidence="5">
    <name type="scientific">Streptococcus oralis</name>
    <dbReference type="NCBI Taxonomy" id="1303"/>
    <lineage>
        <taxon>Bacteria</taxon>
        <taxon>Bacillati</taxon>
        <taxon>Bacillota</taxon>
        <taxon>Bacilli</taxon>
        <taxon>Lactobacillales</taxon>
        <taxon>Streptococcaceae</taxon>
        <taxon>Streptococcus</taxon>
    </lineage>
</organism>
<evidence type="ECO:0000256" key="2">
    <source>
        <dbReference type="ARBA" id="ARBA00021980"/>
    </source>
</evidence>
<dbReference type="EC" id="2.4.2.3" evidence="1"/>
<evidence type="ECO:0000256" key="3">
    <source>
        <dbReference type="ARBA" id="ARBA00048447"/>
    </source>
</evidence>
<proteinExistence type="predicted"/>